<evidence type="ECO:0000313" key="1">
    <source>
        <dbReference type="EMBL" id="CDO17220.1"/>
    </source>
</evidence>
<dbReference type="GO" id="GO:0006355">
    <property type="term" value="P:regulation of DNA-templated transcription"/>
    <property type="evidence" value="ECO:0007669"/>
    <property type="project" value="InterPro"/>
</dbReference>
<reference evidence="1 2" key="1">
    <citation type="submission" date="2014-02" db="EMBL/GenBank/DDBJ databases">
        <authorList>
            <person name="Manrique M."/>
        </authorList>
    </citation>
    <scope>NUCLEOTIDE SEQUENCE [LARGE SCALE GENOMIC DNA]</scope>
    <source>
        <strain evidence="1 2">LMG17956</strain>
    </source>
</reference>
<evidence type="ECO:0000313" key="2">
    <source>
        <dbReference type="Proteomes" id="UP000027584"/>
    </source>
</evidence>
<dbReference type="Proteomes" id="UP000027584">
    <property type="component" value="Unassembled WGS sequence"/>
</dbReference>
<accession>A0A060RG80</accession>
<organism evidence="1 2">
    <name type="scientific">Streptococcus gallolyticus</name>
    <dbReference type="NCBI Taxonomy" id="315405"/>
    <lineage>
        <taxon>Bacteria</taxon>
        <taxon>Bacillati</taxon>
        <taxon>Bacillota</taxon>
        <taxon>Bacilli</taxon>
        <taxon>Lactobacillales</taxon>
        <taxon>Streptococcaceae</taxon>
        <taxon>Streptococcus</taxon>
    </lineage>
</organism>
<dbReference type="InterPro" id="IPR013321">
    <property type="entry name" value="Arc_rbn_hlx_hlx"/>
</dbReference>
<dbReference type="Gene3D" id="1.10.1220.10">
    <property type="entry name" value="Met repressor-like"/>
    <property type="match status" value="1"/>
</dbReference>
<dbReference type="AlphaFoldDB" id="A0A060RG80"/>
<dbReference type="EMBL" id="CCBC010000064">
    <property type="protein sequence ID" value="CDO17220.1"/>
    <property type="molecule type" value="Genomic_DNA"/>
</dbReference>
<proteinExistence type="predicted"/>
<comment type="caution">
    <text evidence="1">The sequence shown here is derived from an EMBL/GenBank/DDBJ whole genome shotgun (WGS) entry which is preliminary data.</text>
</comment>
<name>A0A060RG80_9STRE</name>
<reference evidence="1 2" key="2">
    <citation type="submission" date="2014-05" db="EMBL/GenBank/DDBJ databases">
        <title>Genome sequence of Streptococcus gallolyticus.</title>
        <authorList>
            <person name="Del Campo R."/>
        </authorList>
    </citation>
    <scope>NUCLEOTIDE SEQUENCE [LARGE SCALE GENOMIC DNA]</scope>
    <source>
        <strain evidence="1 2">LMG17956</strain>
    </source>
</reference>
<protein>
    <submittedName>
        <fullName evidence="1">DNA-damage-inducible protein J</fullName>
    </submittedName>
</protein>
<gene>
    <name evidence="1" type="ORF">BN963_SGAL_00400</name>
</gene>
<sequence length="96" mass="11104">MVVTEKNRAVTFQANKELVSEAKEVLNKKNLTLSHALRLFLQNVVVTNEIDLLNEEELEKEKLFRQLQGEIKQAIDDYEADVNTYSAEEVRKRLGL</sequence>
<dbReference type="RefSeq" id="WP_039692820.1">
    <property type="nucleotide sequence ID" value="NZ_JAKEIN010000001.1"/>
</dbReference>